<accession>A0AAW1N3U1</accession>
<protein>
    <submittedName>
        <fullName evidence="1">Uncharacterized protein</fullName>
    </submittedName>
</protein>
<dbReference type="AlphaFoldDB" id="A0AAW1N3U1"/>
<organism evidence="1 2">
    <name type="scientific">Popillia japonica</name>
    <name type="common">Japanese beetle</name>
    <dbReference type="NCBI Taxonomy" id="7064"/>
    <lineage>
        <taxon>Eukaryota</taxon>
        <taxon>Metazoa</taxon>
        <taxon>Ecdysozoa</taxon>
        <taxon>Arthropoda</taxon>
        <taxon>Hexapoda</taxon>
        <taxon>Insecta</taxon>
        <taxon>Pterygota</taxon>
        <taxon>Neoptera</taxon>
        <taxon>Endopterygota</taxon>
        <taxon>Coleoptera</taxon>
        <taxon>Polyphaga</taxon>
        <taxon>Scarabaeiformia</taxon>
        <taxon>Scarabaeidae</taxon>
        <taxon>Rutelinae</taxon>
        <taxon>Popillia</taxon>
    </lineage>
</organism>
<comment type="caution">
    <text evidence="1">The sequence shown here is derived from an EMBL/GenBank/DDBJ whole genome shotgun (WGS) entry which is preliminary data.</text>
</comment>
<name>A0AAW1N3U1_POPJA</name>
<dbReference type="Proteomes" id="UP001458880">
    <property type="component" value="Unassembled WGS sequence"/>
</dbReference>
<evidence type="ECO:0000313" key="1">
    <source>
        <dbReference type="EMBL" id="KAK9752677.1"/>
    </source>
</evidence>
<dbReference type="EMBL" id="JASPKY010000018">
    <property type="protein sequence ID" value="KAK9752677.1"/>
    <property type="molecule type" value="Genomic_DNA"/>
</dbReference>
<evidence type="ECO:0000313" key="2">
    <source>
        <dbReference type="Proteomes" id="UP001458880"/>
    </source>
</evidence>
<sequence>MTQTLHICQLLEKTSNLSLLDELEKDDIEIPEIITILPPENANADCDTDDDSADEGLVVLNNLPGPQLTAEAEIQNKAVTGTMG</sequence>
<proteinExistence type="predicted"/>
<reference evidence="1 2" key="1">
    <citation type="journal article" date="2024" name="BMC Genomics">
        <title>De novo assembly and annotation of Popillia japonica's genome with initial clues to its potential as an invasive pest.</title>
        <authorList>
            <person name="Cucini C."/>
            <person name="Boschi S."/>
            <person name="Funari R."/>
            <person name="Cardaioli E."/>
            <person name="Iannotti N."/>
            <person name="Marturano G."/>
            <person name="Paoli F."/>
            <person name="Bruttini M."/>
            <person name="Carapelli A."/>
            <person name="Frati F."/>
            <person name="Nardi F."/>
        </authorList>
    </citation>
    <scope>NUCLEOTIDE SEQUENCE [LARGE SCALE GENOMIC DNA]</scope>
    <source>
        <strain evidence="1">DMR45628</strain>
    </source>
</reference>
<gene>
    <name evidence="1" type="ORF">QE152_g3994</name>
</gene>
<keyword evidence="2" id="KW-1185">Reference proteome</keyword>